<dbReference type="PANTHER" id="PTHR39476:SF1">
    <property type="entry name" value="NADH DEHYDROGENASE [UBIQUINONE] 1 BETA SUBCOMPLEX SUBUNIT 4"/>
    <property type="match status" value="1"/>
</dbReference>
<name>A0A2N5TFU8_9BASI</name>
<keyword evidence="1" id="KW-0812">Transmembrane</keyword>
<accession>A0A2N5TFU8</accession>
<dbReference type="AlphaFoldDB" id="A0A2N5TFU8"/>
<gene>
    <name evidence="3" type="ORF">PCASD_04744</name>
    <name evidence="2" type="ORF">PCASD_08411</name>
</gene>
<dbReference type="PANTHER" id="PTHR39476">
    <property type="entry name" value="NADH:UBIQUINONE OXIDOREDUCTASE 6.6KD SUBUNIT"/>
    <property type="match status" value="1"/>
</dbReference>
<dbReference type="EMBL" id="PGCI01000610">
    <property type="protein sequence ID" value="PLW24387.1"/>
    <property type="molecule type" value="Genomic_DNA"/>
</dbReference>
<organism evidence="2 4">
    <name type="scientific">Puccinia coronata f. sp. avenae</name>
    <dbReference type="NCBI Taxonomy" id="200324"/>
    <lineage>
        <taxon>Eukaryota</taxon>
        <taxon>Fungi</taxon>
        <taxon>Dikarya</taxon>
        <taxon>Basidiomycota</taxon>
        <taxon>Pucciniomycotina</taxon>
        <taxon>Pucciniomycetes</taxon>
        <taxon>Pucciniales</taxon>
        <taxon>Pucciniaceae</taxon>
        <taxon>Puccinia</taxon>
    </lineage>
</organism>
<reference evidence="2 4" key="1">
    <citation type="submission" date="2017-11" db="EMBL/GenBank/DDBJ databases">
        <title>De novo assembly and phasing of dikaryotic genomes from two isolates of Puccinia coronata f. sp. avenae, the causal agent of oat crown rust.</title>
        <authorList>
            <person name="Miller M.E."/>
            <person name="Zhang Y."/>
            <person name="Omidvar V."/>
            <person name="Sperschneider J."/>
            <person name="Schwessinger B."/>
            <person name="Raley C."/>
            <person name="Palmer J.M."/>
            <person name="Garnica D."/>
            <person name="Upadhyaya N."/>
            <person name="Rathjen J."/>
            <person name="Taylor J.M."/>
            <person name="Park R.F."/>
            <person name="Dodds P.N."/>
            <person name="Hirsch C.D."/>
            <person name="Kianian S.F."/>
            <person name="Figueroa M."/>
        </authorList>
    </citation>
    <scope>NUCLEOTIDE SEQUENCE [LARGE SCALE GENOMIC DNA]</scope>
    <source>
        <strain evidence="2">12SD80</strain>
    </source>
</reference>
<dbReference type="Proteomes" id="UP000235392">
    <property type="component" value="Unassembled WGS sequence"/>
</dbReference>
<proteinExistence type="predicted"/>
<evidence type="ECO:0008006" key="5">
    <source>
        <dbReference type="Google" id="ProtNLM"/>
    </source>
</evidence>
<evidence type="ECO:0000313" key="2">
    <source>
        <dbReference type="EMBL" id="PLW24387.1"/>
    </source>
</evidence>
<evidence type="ECO:0000313" key="3">
    <source>
        <dbReference type="EMBL" id="PLW42982.1"/>
    </source>
</evidence>
<comment type="caution">
    <text evidence="2">The sequence shown here is derived from an EMBL/GenBank/DDBJ whole genome shotgun (WGS) entry which is preliminary data.</text>
</comment>
<feature type="transmembrane region" description="Helical" evidence="1">
    <location>
        <begin position="41"/>
        <end position="60"/>
    </location>
</feature>
<dbReference type="EMBL" id="PGCI01000073">
    <property type="protein sequence ID" value="PLW42982.1"/>
    <property type="molecule type" value="Genomic_DNA"/>
</dbReference>
<sequence length="83" mass="9491">MGGSHHGFQALKKNVHIDRYAGMRDQVMTTFKYTPRTARNTFLILGMVPLGLLYISVIDANKWDLAGKRKNESLYKYPLSEES</sequence>
<keyword evidence="1" id="KW-1133">Transmembrane helix</keyword>
<protein>
    <recommendedName>
        <fullName evidence="5">Complex I-B15</fullName>
    </recommendedName>
</protein>
<keyword evidence="1" id="KW-0472">Membrane</keyword>
<evidence type="ECO:0000256" key="1">
    <source>
        <dbReference type="SAM" id="Phobius"/>
    </source>
</evidence>
<evidence type="ECO:0000313" key="4">
    <source>
        <dbReference type="Proteomes" id="UP000235392"/>
    </source>
</evidence>